<evidence type="ECO:0000259" key="5">
    <source>
        <dbReference type="PROSITE" id="PS50931"/>
    </source>
</evidence>
<dbReference type="GO" id="GO:0003700">
    <property type="term" value="F:DNA-binding transcription factor activity"/>
    <property type="evidence" value="ECO:0007669"/>
    <property type="project" value="InterPro"/>
</dbReference>
<evidence type="ECO:0000256" key="2">
    <source>
        <dbReference type="ARBA" id="ARBA00023015"/>
    </source>
</evidence>
<dbReference type="PROSITE" id="PS50931">
    <property type="entry name" value="HTH_LYSR"/>
    <property type="match status" value="1"/>
</dbReference>
<dbReference type="FunFam" id="1.10.10.10:FF:000001">
    <property type="entry name" value="LysR family transcriptional regulator"/>
    <property type="match status" value="1"/>
</dbReference>
<evidence type="ECO:0000313" key="6">
    <source>
        <dbReference type="EMBL" id="GGC84169.1"/>
    </source>
</evidence>
<dbReference type="PANTHER" id="PTHR30346:SF17">
    <property type="entry name" value="LYSR FAMILY TRANSCRIPTIONAL REGULATOR"/>
    <property type="match status" value="1"/>
</dbReference>
<dbReference type="Gene3D" id="1.10.10.10">
    <property type="entry name" value="Winged helix-like DNA-binding domain superfamily/Winged helix DNA-binding domain"/>
    <property type="match status" value="1"/>
</dbReference>
<dbReference type="EMBL" id="BMED01000003">
    <property type="protein sequence ID" value="GGC84169.1"/>
    <property type="molecule type" value="Genomic_DNA"/>
</dbReference>
<accession>A0A916US77</accession>
<dbReference type="SUPFAM" id="SSF53850">
    <property type="entry name" value="Periplasmic binding protein-like II"/>
    <property type="match status" value="1"/>
</dbReference>
<evidence type="ECO:0000256" key="1">
    <source>
        <dbReference type="ARBA" id="ARBA00009437"/>
    </source>
</evidence>
<dbReference type="Proteomes" id="UP000637423">
    <property type="component" value="Unassembled WGS sequence"/>
</dbReference>
<dbReference type="GO" id="GO:0003677">
    <property type="term" value="F:DNA binding"/>
    <property type="evidence" value="ECO:0007669"/>
    <property type="project" value="UniProtKB-KW"/>
</dbReference>
<keyword evidence="2" id="KW-0805">Transcription regulation</keyword>
<protein>
    <submittedName>
        <fullName evidence="6">Transcriptional regulator</fullName>
    </submittedName>
</protein>
<dbReference type="Pfam" id="PF00126">
    <property type="entry name" value="HTH_1"/>
    <property type="match status" value="1"/>
</dbReference>
<name>A0A916US77_9BURK</name>
<comment type="caution">
    <text evidence="6">The sequence shown here is derived from an EMBL/GenBank/DDBJ whole genome shotgun (WGS) entry which is preliminary data.</text>
</comment>
<reference evidence="6" key="1">
    <citation type="journal article" date="2014" name="Int. J. Syst. Evol. Microbiol.">
        <title>Complete genome sequence of Corynebacterium casei LMG S-19264T (=DSM 44701T), isolated from a smear-ripened cheese.</title>
        <authorList>
            <consortium name="US DOE Joint Genome Institute (JGI-PGF)"/>
            <person name="Walter F."/>
            <person name="Albersmeier A."/>
            <person name="Kalinowski J."/>
            <person name="Ruckert C."/>
        </authorList>
    </citation>
    <scope>NUCLEOTIDE SEQUENCE</scope>
    <source>
        <strain evidence="6">CGMCC 1.10998</strain>
    </source>
</reference>
<dbReference type="InterPro" id="IPR036388">
    <property type="entry name" value="WH-like_DNA-bd_sf"/>
</dbReference>
<keyword evidence="4" id="KW-0804">Transcription</keyword>
<dbReference type="RefSeq" id="WP_188567316.1">
    <property type="nucleotide sequence ID" value="NZ_BMED01000003.1"/>
</dbReference>
<feature type="domain" description="HTH lysR-type" evidence="5">
    <location>
        <begin position="2"/>
        <end position="59"/>
    </location>
</feature>
<dbReference type="InterPro" id="IPR036390">
    <property type="entry name" value="WH_DNA-bd_sf"/>
</dbReference>
<dbReference type="SUPFAM" id="SSF46785">
    <property type="entry name" value="Winged helix' DNA-binding domain"/>
    <property type="match status" value="1"/>
</dbReference>
<keyword evidence="7" id="KW-1185">Reference proteome</keyword>
<reference evidence="6" key="2">
    <citation type="submission" date="2020-09" db="EMBL/GenBank/DDBJ databases">
        <authorList>
            <person name="Sun Q."/>
            <person name="Zhou Y."/>
        </authorList>
    </citation>
    <scope>NUCLEOTIDE SEQUENCE</scope>
    <source>
        <strain evidence="6">CGMCC 1.10998</strain>
    </source>
</reference>
<proteinExistence type="inferred from homology"/>
<dbReference type="PRINTS" id="PR00039">
    <property type="entry name" value="HTHLYSR"/>
</dbReference>
<dbReference type="Gene3D" id="3.40.190.10">
    <property type="entry name" value="Periplasmic binding protein-like II"/>
    <property type="match status" value="2"/>
</dbReference>
<evidence type="ECO:0000256" key="4">
    <source>
        <dbReference type="ARBA" id="ARBA00023163"/>
    </source>
</evidence>
<keyword evidence="3" id="KW-0238">DNA-binding</keyword>
<organism evidence="6 7">
    <name type="scientific">Undibacterium terreum</name>
    <dbReference type="NCBI Taxonomy" id="1224302"/>
    <lineage>
        <taxon>Bacteria</taxon>
        <taxon>Pseudomonadati</taxon>
        <taxon>Pseudomonadota</taxon>
        <taxon>Betaproteobacteria</taxon>
        <taxon>Burkholderiales</taxon>
        <taxon>Oxalobacteraceae</taxon>
        <taxon>Undibacterium</taxon>
    </lineage>
</organism>
<dbReference type="GO" id="GO:0032993">
    <property type="term" value="C:protein-DNA complex"/>
    <property type="evidence" value="ECO:0007669"/>
    <property type="project" value="TreeGrafter"/>
</dbReference>
<comment type="similarity">
    <text evidence="1">Belongs to the LysR transcriptional regulatory family.</text>
</comment>
<evidence type="ECO:0000256" key="3">
    <source>
        <dbReference type="ARBA" id="ARBA00023125"/>
    </source>
</evidence>
<dbReference type="AlphaFoldDB" id="A0A916US77"/>
<dbReference type="CDD" id="cd08414">
    <property type="entry name" value="PBP2_LTTR_aromatics_like"/>
    <property type="match status" value="1"/>
</dbReference>
<dbReference type="InterPro" id="IPR005119">
    <property type="entry name" value="LysR_subst-bd"/>
</dbReference>
<sequence length="303" mass="33632">MISLKQIKYFVEIVEAGSYSRASERLYIAQSALSRQMKELESEVQAVLMERDSRHLELTDAGRLLYERSKRILEEIAETVQQVQQVGKGEQGTIRLLHSSSVTLTAELGKVLNTLLAEFPGVSLDVSKASSDHQAMDIEEGRADLGMIRFPILRNYPNIVVKEFFTEKLMVAVSEQHALAGKQSTDIASLREEYFVSIPHKDRGGLSYLVTSLCLKQGFFPKVARAISRKTSLLNLVEANMGIAIVPDSMQEVAPKGVRFIALSDQESSSVVGLIYRRDAPAMISHFIAAFEREMHAVAQSAA</sequence>
<dbReference type="InterPro" id="IPR000847">
    <property type="entry name" value="LysR_HTH_N"/>
</dbReference>
<dbReference type="PANTHER" id="PTHR30346">
    <property type="entry name" value="TRANSCRIPTIONAL DUAL REGULATOR HCAR-RELATED"/>
    <property type="match status" value="1"/>
</dbReference>
<evidence type="ECO:0000313" key="7">
    <source>
        <dbReference type="Proteomes" id="UP000637423"/>
    </source>
</evidence>
<gene>
    <name evidence="6" type="ORF">GCM10011396_34400</name>
</gene>
<dbReference type="Pfam" id="PF03466">
    <property type="entry name" value="LysR_substrate"/>
    <property type="match status" value="1"/>
</dbReference>